<dbReference type="InterPro" id="IPR050904">
    <property type="entry name" value="Adhesion/Biosynth-related"/>
</dbReference>
<dbReference type="SUPFAM" id="SSF82153">
    <property type="entry name" value="FAS1 domain"/>
    <property type="match status" value="1"/>
</dbReference>
<dbReference type="EMBL" id="NAJL01000056">
    <property type="protein sequence ID" value="TKA23394.1"/>
    <property type="molecule type" value="Genomic_DNA"/>
</dbReference>
<dbReference type="PROSITE" id="PS50213">
    <property type="entry name" value="FAS1"/>
    <property type="match status" value="1"/>
</dbReference>
<evidence type="ECO:0000313" key="2">
    <source>
        <dbReference type="EMBL" id="TKA23394.1"/>
    </source>
</evidence>
<dbReference type="PANTHER" id="PTHR10900">
    <property type="entry name" value="PERIOSTIN-RELATED"/>
    <property type="match status" value="1"/>
</dbReference>
<name>A0A4U0TN46_9PEZI</name>
<evidence type="ECO:0000259" key="1">
    <source>
        <dbReference type="PROSITE" id="PS50213"/>
    </source>
</evidence>
<dbReference type="PANTHER" id="PTHR10900:SF77">
    <property type="entry name" value="FI19380P1"/>
    <property type="match status" value="1"/>
</dbReference>
<feature type="domain" description="FAS1" evidence="1">
    <location>
        <begin position="29"/>
        <end position="185"/>
    </location>
</feature>
<dbReference type="OrthoDB" id="286301at2759"/>
<organism evidence="2 3">
    <name type="scientific">Salinomyces thailandicus</name>
    <dbReference type="NCBI Taxonomy" id="706561"/>
    <lineage>
        <taxon>Eukaryota</taxon>
        <taxon>Fungi</taxon>
        <taxon>Dikarya</taxon>
        <taxon>Ascomycota</taxon>
        <taxon>Pezizomycotina</taxon>
        <taxon>Dothideomycetes</taxon>
        <taxon>Dothideomycetidae</taxon>
        <taxon>Mycosphaerellales</taxon>
        <taxon>Teratosphaeriaceae</taxon>
        <taxon>Salinomyces</taxon>
    </lineage>
</organism>
<protein>
    <recommendedName>
        <fullName evidence="1">FAS1 domain-containing protein</fullName>
    </recommendedName>
</protein>
<dbReference type="Gene3D" id="2.30.180.10">
    <property type="entry name" value="FAS1 domain"/>
    <property type="match status" value="1"/>
</dbReference>
<sequence>MASKTRQKSMIGYAPTPNDVYVAPVQNDTVTLLSLIHSRPELSSLAEALREPAGFVEAFDTEPTWNFTFFAPSNTAFENLGTYWQTFAATKKGKWWLGNQLKHHYVPNSQLKTSDFNETLTSVQASTYLWISTRIAEDTLVLNEVASVTEADIPITNVTLTSTLAAYSQSLTEAQGVVHIIDHVLDPSAQVFNVDLPRQEQVFIAGSCSNPDLAYC</sequence>
<accession>A0A4U0TN46</accession>
<comment type="caution">
    <text evidence="2">The sequence shown here is derived from an EMBL/GenBank/DDBJ whole genome shotgun (WGS) entry which is preliminary data.</text>
</comment>
<dbReference type="InterPro" id="IPR000782">
    <property type="entry name" value="FAS1_domain"/>
</dbReference>
<dbReference type="Proteomes" id="UP000308549">
    <property type="component" value="Unassembled WGS sequence"/>
</dbReference>
<dbReference type="AlphaFoldDB" id="A0A4U0TN46"/>
<reference evidence="2 3" key="1">
    <citation type="submission" date="2017-03" db="EMBL/GenBank/DDBJ databases">
        <title>Genomes of endolithic fungi from Antarctica.</title>
        <authorList>
            <person name="Coleine C."/>
            <person name="Masonjones S."/>
            <person name="Stajich J.E."/>
        </authorList>
    </citation>
    <scope>NUCLEOTIDE SEQUENCE [LARGE SCALE GENOMIC DNA]</scope>
    <source>
        <strain evidence="2 3">CCFEE 6315</strain>
    </source>
</reference>
<dbReference type="SMART" id="SM00554">
    <property type="entry name" value="FAS1"/>
    <property type="match status" value="1"/>
</dbReference>
<dbReference type="Pfam" id="PF02469">
    <property type="entry name" value="Fasciclin"/>
    <property type="match status" value="1"/>
</dbReference>
<keyword evidence="3" id="KW-1185">Reference proteome</keyword>
<gene>
    <name evidence="2" type="ORF">B0A50_07270</name>
</gene>
<proteinExistence type="predicted"/>
<dbReference type="InterPro" id="IPR036378">
    <property type="entry name" value="FAS1_dom_sf"/>
</dbReference>
<evidence type="ECO:0000313" key="3">
    <source>
        <dbReference type="Proteomes" id="UP000308549"/>
    </source>
</evidence>